<feature type="coiled-coil region" evidence="1">
    <location>
        <begin position="441"/>
        <end position="468"/>
    </location>
</feature>
<dbReference type="Proteomes" id="UP000193240">
    <property type="component" value="Unassembled WGS sequence"/>
</dbReference>
<dbReference type="STRING" id="105696.A0A1Y2LY72"/>
<organism evidence="3 4">
    <name type="scientific">Epicoccum nigrum</name>
    <name type="common">Soil fungus</name>
    <name type="synonym">Epicoccum purpurascens</name>
    <dbReference type="NCBI Taxonomy" id="105696"/>
    <lineage>
        <taxon>Eukaryota</taxon>
        <taxon>Fungi</taxon>
        <taxon>Dikarya</taxon>
        <taxon>Ascomycota</taxon>
        <taxon>Pezizomycotina</taxon>
        <taxon>Dothideomycetes</taxon>
        <taxon>Pleosporomycetidae</taxon>
        <taxon>Pleosporales</taxon>
        <taxon>Pleosporineae</taxon>
        <taxon>Didymellaceae</taxon>
        <taxon>Epicoccum</taxon>
    </lineage>
</organism>
<accession>A0A1Y2LY72</accession>
<evidence type="ECO:0008006" key="5">
    <source>
        <dbReference type="Google" id="ProtNLM"/>
    </source>
</evidence>
<evidence type="ECO:0000256" key="2">
    <source>
        <dbReference type="SAM" id="MobiDB-lite"/>
    </source>
</evidence>
<evidence type="ECO:0000313" key="3">
    <source>
        <dbReference type="EMBL" id="OSS48479.1"/>
    </source>
</evidence>
<dbReference type="OMA" id="WEDLMSA"/>
<reference evidence="3 4" key="1">
    <citation type="journal article" date="2017" name="Genome Announc.">
        <title>Genome sequence of the saprophytic ascomycete Epicoccum nigrum ICMP 19927 strain isolated from New Zealand.</title>
        <authorList>
            <person name="Fokin M."/>
            <person name="Fleetwood D."/>
            <person name="Weir B.S."/>
            <person name="Villas-Boas S.G."/>
        </authorList>
    </citation>
    <scope>NUCLEOTIDE SEQUENCE [LARGE SCALE GENOMIC DNA]</scope>
    <source>
        <strain evidence="3 4">ICMP 19927</strain>
    </source>
</reference>
<protein>
    <recommendedName>
        <fullName evidence="5">Tc toxin complex TcA C-terminal TcB-binding domain-containing protein</fullName>
    </recommendedName>
</protein>
<sequence>MATTKLITGDQLIVLTTVSPYKLEDPDLLSYSKVYLFANRCKLNLQSSTNQITRLMAKELNIYTGYFTVSDPMATISTAGNQGHHNIGSGSNMNGTDASPMFFSAHEFDVGTSMQIDARGGDGAPGFSPRTGASEDGANGGNGGNGADMSVLLDNSYGRFLDSVSLVTSAATPTEWLSNVQSWIKLAKSIVTQPEHLILPLTGFDRKYKSTTPDQVMSEGFMTDLTALVQAIDAEGIKFMTSIDIHCDGGSFEPGGKGTADQGKNGKSGNPGTYSMDLITPENIRNSTERLYHPDQIAMVLRDVENACFTGAISEAQAYLNTLISRLGFSEKLKKTDLLYVAYATKETLELHILPSSGAPTSISSPNKTFSSAKQYGRQLNQYLDLYGHSQQWVPTGSFRFYEAQLTATLSDFTLVKTDFWTYQDMPKNQANRAWQIKAARQAATQSRDRAAQEMLALESELNSTADRISKMSAGIPKKRSDLDGKIKEIAADINHHFSVSLSDCLGAAAQMAFSPGWPMTMIQGATLLNTAATEIIDDMDQKVKKEYLVNSIMGIKADIDGLKEAVSMQKGDPNLHLDDEGATKLLAEEKDLMNLVGKYRGVLGGDTLKDLRTTFDEYIHAVLERNNQIIHYNACVTLWLKADSTKTSSDNTLSSLGAAEMTKVDSEIPSLSVAIERYFYQTTSKILETMYLTQRALRFWSLSDSEVDLSVLRSRGFPRRSLTADLKSAMDKITIEFSDAVVPSKAITESEIQGFDSYQVYLTEDQLDDLLAGDTSTGSYGTKVTFPPAYKDITKAENVFTDCADARINRVRFYFDGAVTGDGKLLIDLEHLGSETIVSSDNTDFHFMHNALGLKFQYDLKTGAIDTDCSLADEVRDMYALWGPFASWRISVSAAHNDKRLNLSKVTKAWFEFSGHSRSFGQ</sequence>
<dbReference type="InParanoid" id="A0A1Y2LY72"/>
<dbReference type="EMBL" id="KZ107846">
    <property type="protein sequence ID" value="OSS48479.1"/>
    <property type="molecule type" value="Genomic_DNA"/>
</dbReference>
<evidence type="ECO:0000313" key="4">
    <source>
        <dbReference type="Proteomes" id="UP000193240"/>
    </source>
</evidence>
<feature type="region of interest" description="Disordered" evidence="2">
    <location>
        <begin position="254"/>
        <end position="276"/>
    </location>
</feature>
<keyword evidence="1" id="KW-0175">Coiled coil</keyword>
<proteinExistence type="predicted"/>
<evidence type="ECO:0000256" key="1">
    <source>
        <dbReference type="SAM" id="Coils"/>
    </source>
</evidence>
<feature type="region of interest" description="Disordered" evidence="2">
    <location>
        <begin position="119"/>
        <end position="145"/>
    </location>
</feature>
<gene>
    <name evidence="3" type="ORF">B5807_07581</name>
</gene>
<name>A0A1Y2LY72_EPING</name>
<dbReference type="AlphaFoldDB" id="A0A1Y2LY72"/>
<keyword evidence="4" id="KW-1185">Reference proteome</keyword>